<name>A0A379K1H4_ECTOL</name>
<evidence type="ECO:0000313" key="1">
    <source>
        <dbReference type="EMBL" id="SUD57911.1"/>
    </source>
</evidence>
<protein>
    <submittedName>
        <fullName evidence="1">Uncharacterized protein</fullName>
    </submittedName>
</protein>
<dbReference type="RefSeq" id="WP_057392352.1">
    <property type="nucleotide sequence ID" value="NZ_UGUW01000001.1"/>
</dbReference>
<dbReference type="Proteomes" id="UP000254084">
    <property type="component" value="Unassembled WGS sequence"/>
</dbReference>
<gene>
    <name evidence="1" type="ORF">NCTC10860_00114</name>
</gene>
<proteinExistence type="predicted"/>
<organism evidence="1 2">
    <name type="scientific">Ectopseudomonas oleovorans</name>
    <name type="common">Pseudomonas oleovorans</name>
    <dbReference type="NCBI Taxonomy" id="301"/>
    <lineage>
        <taxon>Bacteria</taxon>
        <taxon>Pseudomonadati</taxon>
        <taxon>Pseudomonadota</taxon>
        <taxon>Gammaproteobacteria</taxon>
        <taxon>Pseudomonadales</taxon>
        <taxon>Pseudomonadaceae</taxon>
        <taxon>Ectopseudomonas</taxon>
    </lineage>
</organism>
<dbReference type="EMBL" id="UGUW01000001">
    <property type="protein sequence ID" value="SUD57911.1"/>
    <property type="molecule type" value="Genomic_DNA"/>
</dbReference>
<accession>A0A379K1H4</accession>
<reference evidence="1 2" key="1">
    <citation type="submission" date="2018-06" db="EMBL/GenBank/DDBJ databases">
        <authorList>
            <consortium name="Pathogen Informatics"/>
            <person name="Doyle S."/>
        </authorList>
    </citation>
    <scope>NUCLEOTIDE SEQUENCE [LARGE SCALE GENOMIC DNA]</scope>
    <source>
        <strain evidence="1 2">NCTC10860</strain>
    </source>
</reference>
<sequence length="117" mass="13615">MLNTIAAKLGFVRLEDIRQQLNFGYSVAKRLDEHREVVEQIQQHTSLLDQGYWHAIHLATQDDYLMRLFYMVHDCWPEEAQNGRSPRNGSKVHPAVRARPAVLGPCQLPEWLKHQSN</sequence>
<evidence type="ECO:0000313" key="2">
    <source>
        <dbReference type="Proteomes" id="UP000254084"/>
    </source>
</evidence>
<dbReference type="AlphaFoldDB" id="A0A379K1H4"/>